<dbReference type="GO" id="GO:0005634">
    <property type="term" value="C:nucleus"/>
    <property type="evidence" value="ECO:0007669"/>
    <property type="project" value="UniProtKB-SubCell"/>
</dbReference>
<dbReference type="CTD" id="8462"/>
<dbReference type="RefSeq" id="XP_008057491.1">
    <property type="nucleotide sequence ID" value="XM_008059300.2"/>
</dbReference>
<proteinExistence type="inferred from homology"/>
<evidence type="ECO:0000256" key="4">
    <source>
        <dbReference type="ARBA" id="ARBA00022737"/>
    </source>
</evidence>
<evidence type="ECO:0000256" key="1">
    <source>
        <dbReference type="ARBA" id="ARBA00004123"/>
    </source>
</evidence>
<feature type="compositionally biased region" description="Polar residues" evidence="13">
    <location>
        <begin position="102"/>
        <end position="113"/>
    </location>
</feature>
<feature type="domain" description="C2H2-type" evidence="14">
    <location>
        <begin position="415"/>
        <end position="444"/>
    </location>
</feature>
<keyword evidence="8" id="KW-0238">DNA-binding</keyword>
<keyword evidence="5 12" id="KW-0863">Zinc-finger</keyword>
<comment type="similarity">
    <text evidence="11">Belongs to the Sp1 C2H2-type zinc-finger protein family.</text>
</comment>
<dbReference type="CDD" id="cd21584">
    <property type="entry name" value="KLF11_N"/>
    <property type="match status" value="1"/>
</dbReference>
<dbReference type="PROSITE" id="PS50157">
    <property type="entry name" value="ZINC_FINGER_C2H2_2"/>
    <property type="match status" value="3"/>
</dbReference>
<dbReference type="OrthoDB" id="654211at2759"/>
<dbReference type="GO" id="GO:0008270">
    <property type="term" value="F:zinc ion binding"/>
    <property type="evidence" value="ECO:0007669"/>
    <property type="project" value="UniProtKB-KW"/>
</dbReference>
<keyword evidence="2" id="KW-0678">Repressor</keyword>
<dbReference type="SUPFAM" id="SSF57667">
    <property type="entry name" value="beta-beta-alpha zinc fingers"/>
    <property type="match status" value="2"/>
</dbReference>
<reference evidence="16" key="1">
    <citation type="submission" date="2025-08" db="UniProtKB">
        <authorList>
            <consortium name="RefSeq"/>
        </authorList>
    </citation>
    <scope>IDENTIFICATION</scope>
</reference>
<dbReference type="GeneID" id="103261720"/>
<evidence type="ECO:0000313" key="16">
    <source>
        <dbReference type="RefSeq" id="XP_008057491.1"/>
    </source>
</evidence>
<evidence type="ECO:0000256" key="5">
    <source>
        <dbReference type="ARBA" id="ARBA00022771"/>
    </source>
</evidence>
<evidence type="ECO:0000256" key="11">
    <source>
        <dbReference type="ARBA" id="ARBA00038409"/>
    </source>
</evidence>
<dbReference type="SMART" id="SM00355">
    <property type="entry name" value="ZnF_C2H2"/>
    <property type="match status" value="3"/>
</dbReference>
<organism evidence="15 16">
    <name type="scientific">Carlito syrichta</name>
    <name type="common">Philippine tarsier</name>
    <name type="synonym">Tarsius syrichta</name>
    <dbReference type="NCBI Taxonomy" id="1868482"/>
    <lineage>
        <taxon>Eukaryota</taxon>
        <taxon>Metazoa</taxon>
        <taxon>Chordata</taxon>
        <taxon>Craniata</taxon>
        <taxon>Vertebrata</taxon>
        <taxon>Euteleostomi</taxon>
        <taxon>Mammalia</taxon>
        <taxon>Eutheria</taxon>
        <taxon>Euarchontoglires</taxon>
        <taxon>Primates</taxon>
        <taxon>Haplorrhini</taxon>
        <taxon>Tarsiiformes</taxon>
        <taxon>Tarsiidae</taxon>
        <taxon>Carlito</taxon>
    </lineage>
</organism>
<dbReference type="FunFam" id="3.30.160.60:FF:000018">
    <property type="entry name" value="Krueppel-like factor 15"/>
    <property type="match status" value="1"/>
</dbReference>
<evidence type="ECO:0000256" key="9">
    <source>
        <dbReference type="ARBA" id="ARBA00023163"/>
    </source>
</evidence>
<keyword evidence="6" id="KW-0862">Zinc</keyword>
<dbReference type="PANTHER" id="PTHR23235:SF65">
    <property type="entry name" value="KRUEPPEL-LIKE FACTOR 11"/>
    <property type="match status" value="1"/>
</dbReference>
<keyword evidence="4" id="KW-0677">Repeat</keyword>
<evidence type="ECO:0000256" key="8">
    <source>
        <dbReference type="ARBA" id="ARBA00023125"/>
    </source>
</evidence>
<dbReference type="FunFam" id="3.30.160.60:FF:000134">
    <property type="entry name" value="Krueppel-like factor 11"/>
    <property type="match status" value="1"/>
</dbReference>
<protein>
    <submittedName>
        <fullName evidence="16">Krueppel-like factor 11</fullName>
    </submittedName>
</protein>
<dbReference type="PROSITE" id="PS00028">
    <property type="entry name" value="ZINC_FINGER_C2H2_1"/>
    <property type="match status" value="3"/>
</dbReference>
<keyword evidence="10" id="KW-0539">Nucleus</keyword>
<keyword evidence="3" id="KW-0479">Metal-binding</keyword>
<name>A0A1U7TUZ8_CARSF</name>
<gene>
    <name evidence="16" type="primary">KLF11</name>
</gene>
<feature type="domain" description="C2H2-type" evidence="14">
    <location>
        <begin position="385"/>
        <end position="414"/>
    </location>
</feature>
<evidence type="ECO:0000259" key="14">
    <source>
        <dbReference type="PROSITE" id="PS50157"/>
    </source>
</evidence>
<dbReference type="Pfam" id="PF00096">
    <property type="entry name" value="zf-C2H2"/>
    <property type="match status" value="3"/>
</dbReference>
<dbReference type="Gene3D" id="3.30.160.60">
    <property type="entry name" value="Classic Zinc Finger"/>
    <property type="match status" value="3"/>
</dbReference>
<evidence type="ECO:0000256" key="10">
    <source>
        <dbReference type="ARBA" id="ARBA00023242"/>
    </source>
</evidence>
<evidence type="ECO:0000256" key="2">
    <source>
        <dbReference type="ARBA" id="ARBA00022491"/>
    </source>
</evidence>
<dbReference type="FunFam" id="3.30.160.60:FF:000205">
    <property type="entry name" value="Putative Krueppel-like factor 10"/>
    <property type="match status" value="1"/>
</dbReference>
<feature type="domain" description="C2H2-type" evidence="14">
    <location>
        <begin position="445"/>
        <end position="472"/>
    </location>
</feature>
<keyword evidence="7" id="KW-0805">Transcription regulation</keyword>
<evidence type="ECO:0000313" key="15">
    <source>
        <dbReference type="Proteomes" id="UP000189704"/>
    </source>
</evidence>
<dbReference type="GO" id="GO:0000978">
    <property type="term" value="F:RNA polymerase II cis-regulatory region sequence-specific DNA binding"/>
    <property type="evidence" value="ECO:0007669"/>
    <property type="project" value="TreeGrafter"/>
</dbReference>
<dbReference type="AlphaFoldDB" id="A0A1U7TUZ8"/>
<keyword evidence="9" id="KW-0804">Transcription</keyword>
<feature type="region of interest" description="Disordered" evidence="13">
    <location>
        <begin position="134"/>
        <end position="154"/>
    </location>
</feature>
<dbReference type="GO" id="GO:0000981">
    <property type="term" value="F:DNA-binding transcription factor activity, RNA polymerase II-specific"/>
    <property type="evidence" value="ECO:0007669"/>
    <property type="project" value="TreeGrafter"/>
</dbReference>
<evidence type="ECO:0000256" key="12">
    <source>
        <dbReference type="PROSITE-ProRule" id="PRU00042"/>
    </source>
</evidence>
<dbReference type="KEGG" id="csyr:103261720"/>
<dbReference type="Proteomes" id="UP000189704">
    <property type="component" value="Unplaced"/>
</dbReference>
<dbReference type="InterPro" id="IPR013087">
    <property type="entry name" value="Znf_C2H2_type"/>
</dbReference>
<evidence type="ECO:0000256" key="13">
    <source>
        <dbReference type="SAM" id="MobiDB-lite"/>
    </source>
</evidence>
<evidence type="ECO:0000256" key="7">
    <source>
        <dbReference type="ARBA" id="ARBA00023015"/>
    </source>
</evidence>
<sequence>MDICESILEKKHHDSERSVCSILEQTDIEAVEALVCMSSWGQRAQKGGDLLKIRPLTPVSDSGDVTATVHPDVSAPELPKDFHSLSTLCITPPQSPEVVEPSTGTPVSSQVTDSKAHTVMTVSPSPAVAARVLSRRAERGSPGLKPEPLEQTPSAPCRAMMTSVIRHTGESPAPARFPAGPTPEQQLSDSREGETQFLGHFEVLQDTHLTDSLLNTNSVSCQPCLHKSSGLLPTDNGQQAGWPVAVQTCSPKNYENDLPRKTTPLISVPAPGPPVLCQMIPVTGQSGMLPAILKSPPPQLPVGTVRPVLAQAAPGPQPVFMGPPVPQGAVMLVLPQGALPPPAACTASVMTVGSSKLLPLAPAPVFIASSQNCTPQVDFSRRRNYVCNFPGCRKTYFKSSHLKAHLRTHTGEKPFSCSWDGCDKKFARSDELSRHRRTHTGEKKFVCPVCDRRFMRSDHLTKHARRHMTTKKIPGWQAEVGKLNRIASAESPGSPLVTMPASG</sequence>
<dbReference type="InterPro" id="IPR036236">
    <property type="entry name" value="Znf_C2H2_sf"/>
</dbReference>
<evidence type="ECO:0000256" key="6">
    <source>
        <dbReference type="ARBA" id="ARBA00022833"/>
    </source>
</evidence>
<feature type="region of interest" description="Disordered" evidence="13">
    <location>
        <begin position="94"/>
        <end position="117"/>
    </location>
</feature>
<comment type="subcellular location">
    <subcellularLocation>
        <location evidence="1">Nucleus</location>
    </subcellularLocation>
</comment>
<feature type="region of interest" description="Disordered" evidence="13">
    <location>
        <begin position="169"/>
        <end position="191"/>
    </location>
</feature>
<dbReference type="STRING" id="1868482.ENSTSYP00000026376"/>
<evidence type="ECO:0000256" key="3">
    <source>
        <dbReference type="ARBA" id="ARBA00022723"/>
    </source>
</evidence>
<dbReference type="PANTHER" id="PTHR23235">
    <property type="entry name" value="KRUEPPEL-LIKE TRANSCRIPTION FACTOR"/>
    <property type="match status" value="1"/>
</dbReference>
<keyword evidence="15" id="KW-1185">Reference proteome</keyword>
<accession>A0A1U7TUZ8</accession>